<feature type="domain" description="HD Cas3-type" evidence="9">
    <location>
        <begin position="102"/>
        <end position="325"/>
    </location>
</feature>
<proteinExistence type="inferred from homology"/>
<dbReference type="Pfam" id="PF18019">
    <property type="entry name" value="Cas3_HD"/>
    <property type="match status" value="1"/>
</dbReference>
<dbReference type="InterPro" id="IPR038257">
    <property type="entry name" value="CRISPR-assoc_Cas3_HD_sf"/>
</dbReference>
<keyword evidence="6" id="KW-0347">Helicase</keyword>
<keyword evidence="7" id="KW-0067">ATP-binding</keyword>
<dbReference type="SUPFAM" id="SSF52540">
    <property type="entry name" value="P-loop containing nucleoside triphosphate hydrolases"/>
    <property type="match status" value="1"/>
</dbReference>
<dbReference type="Pfam" id="PF22590">
    <property type="entry name" value="Cas3-like_C_2"/>
    <property type="match status" value="1"/>
</dbReference>
<evidence type="ECO:0000259" key="9">
    <source>
        <dbReference type="PROSITE" id="PS51643"/>
    </source>
</evidence>
<reference evidence="11" key="1">
    <citation type="journal article" date="2019" name="Int. J. Syst. Evol. Microbiol.">
        <title>The Global Catalogue of Microorganisms (GCM) 10K type strain sequencing project: providing services to taxonomists for standard genome sequencing and annotation.</title>
        <authorList>
            <consortium name="The Broad Institute Genomics Platform"/>
            <consortium name="The Broad Institute Genome Sequencing Center for Infectious Disease"/>
            <person name="Wu L."/>
            <person name="Ma J."/>
        </authorList>
    </citation>
    <scope>NUCLEOTIDE SEQUENCE [LARGE SCALE GENOMIC DNA]</scope>
    <source>
        <strain evidence="11">JCM 16914</strain>
    </source>
</reference>
<protein>
    <submittedName>
        <fullName evidence="10">Type I-F CRISPR-associated helicase Cas3f</fullName>
    </submittedName>
</protein>
<gene>
    <name evidence="10" type="primary">cas3f</name>
    <name evidence="10" type="ORF">GCM10022228_21460</name>
</gene>
<evidence type="ECO:0000256" key="1">
    <source>
        <dbReference type="ARBA" id="ARBA00006847"/>
    </source>
</evidence>
<dbReference type="Gene3D" id="1.10.3210.30">
    <property type="match status" value="1"/>
</dbReference>
<dbReference type="InterPro" id="IPR013395">
    <property type="entry name" value="CRISPR-assoc_Cas3_yers"/>
</dbReference>
<evidence type="ECO:0000256" key="2">
    <source>
        <dbReference type="ARBA" id="ARBA00009046"/>
    </source>
</evidence>
<dbReference type="Pfam" id="PF21384">
    <property type="entry name" value="Cas3_I-F_Cas2"/>
    <property type="match status" value="1"/>
</dbReference>
<keyword evidence="4" id="KW-0547">Nucleotide-binding</keyword>
<dbReference type="NCBIfam" id="TIGR01596">
    <property type="entry name" value="cas3_HD"/>
    <property type="match status" value="1"/>
</dbReference>
<dbReference type="InterPro" id="IPR006483">
    <property type="entry name" value="CRISPR-assoc_Cas3_HD"/>
</dbReference>
<organism evidence="10 11">
    <name type="scientific">Halomonas cibimaris</name>
    <dbReference type="NCBI Taxonomy" id="657012"/>
    <lineage>
        <taxon>Bacteria</taxon>
        <taxon>Pseudomonadati</taxon>
        <taxon>Pseudomonadota</taxon>
        <taxon>Gammaproteobacteria</taxon>
        <taxon>Oceanospirillales</taxon>
        <taxon>Halomonadaceae</taxon>
        <taxon>Halomonas</taxon>
    </lineage>
</organism>
<evidence type="ECO:0000313" key="11">
    <source>
        <dbReference type="Proteomes" id="UP001500133"/>
    </source>
</evidence>
<accession>A0ABP7M140</accession>
<name>A0ABP7M140_9GAMM</name>
<comment type="caution">
    <text evidence="10">The sequence shown here is derived from an EMBL/GenBank/DDBJ whole genome shotgun (WGS) entry which is preliminary data.</text>
</comment>
<dbReference type="InterPro" id="IPR054712">
    <property type="entry name" value="Cas3-like_dom"/>
</dbReference>
<keyword evidence="5" id="KW-0378">Hydrolase</keyword>
<dbReference type="EMBL" id="BAAAZT010000076">
    <property type="protein sequence ID" value="GAA3910235.1"/>
    <property type="molecule type" value="Genomic_DNA"/>
</dbReference>
<evidence type="ECO:0000313" key="10">
    <source>
        <dbReference type="EMBL" id="GAA3910235.1"/>
    </source>
</evidence>
<dbReference type="Proteomes" id="UP001500133">
    <property type="component" value="Unassembled WGS sequence"/>
</dbReference>
<dbReference type="PROSITE" id="PS51643">
    <property type="entry name" value="HD_CAS3"/>
    <property type="match status" value="1"/>
</dbReference>
<keyword evidence="3" id="KW-0479">Metal-binding</keyword>
<evidence type="ECO:0000256" key="4">
    <source>
        <dbReference type="ARBA" id="ARBA00022741"/>
    </source>
</evidence>
<dbReference type="InterPro" id="IPR027417">
    <property type="entry name" value="P-loop_NTPase"/>
</dbReference>
<comment type="similarity">
    <text evidence="1">In the N-terminal section; belongs to the CRISPR-associated nuclease Cas3-HD family.</text>
</comment>
<evidence type="ECO:0000256" key="7">
    <source>
        <dbReference type="ARBA" id="ARBA00022840"/>
    </source>
</evidence>
<dbReference type="InterPro" id="IPR048824">
    <property type="entry name" value="Cas3-like_C"/>
</dbReference>
<sequence>MNVLIVSQCNKNALKETRRILDQFAERRGERTWQTAITQDGLITLRKMLRKRARKNTAVACHWIRGHDHSELMWIVGDASRFNSQGAVPTNTTRRDILRRADENDWHSGEDIKLLAHLAGLLHDLGKASEAFQARLAGKLEGKNLYRHEWLSLRLFQAFVGNDDDAGWLERLIHPPENFVASWTQSLECDGLGAESAAPFKTLPPLAQAVGWLLLSHHRLPVKPGDDPERLGGRLTGLTAEAMTDLPGMLTHQWNEACHETNIEALSPYWRLAAGLPVATPKWQQQAARVAEGLRKRLPNYSEPLLDNAYVMHLARLCLMLSDHYYSSLHDPKHSDWVRGAPDYPLYANTQRKTGEPSQPLDAHLLGVARFAKQNARHLATLNDQLPRLARHKGFRKRSASKRFRWQDRAFDLAEGLREKSREQGFFGINMASTGCGKTLANGRILYALSDPEKGARFSIALGLRTLTLQTGRDYRQQMHLGEDELAIRVGGSASRALFEHYEAQAERTGSASAQDLLSDDSHVLFEGNFSDHPILKRIEHDPTVKSLLAAPVLTCTVDHLMPATESLRGGGQIAPMLRLMTSDLVLDEIDDFDISDLPALMRLVNWAGLLGSRVLLSSATLPPALVAGLFDAYRAGRAVYQRNRGETGKRAPAICCAWFDENGTLDEACSDRNGFAAAHRQFVHKRYQRLVKDAVRRRAEIAEWMPESRQPAAIRQELAGHLRDNAIALHRQNHTQLESGRRVSFGLIRMANIGPLVEVAQALYRLGAPEDVQIRLCVYHSQYPLLMRSSIEQQLDQTLRRKTPLAVFDRPDIQRYLAASDAQDHLFIVLGSPVTEVGRDHDYDWAVVEPSSMRSLIQLAGRVRRHRPEMWEDTNILLLNRNVKALEYPDGRRPVFTRPGFETDAHRLNHHALTQALTPAQFAVIDARPRIVPREPLAPRDNLVDLEHERLEETLIVPETPDAAPVPELSEEDIAKLSKLKRQRYRAAREQAAPAPRLGAYSWFVMPRLPLTGVMSQWRPFRDSTGNEDELVLLPDENGEQTCLYRVHKERPRAPELLVPCEENLRRIELEYGPGIQPWGTADYLATLAELAEAQDMELEDCARKFGRLTLRELSDGAQWQYHPALGFAKH</sequence>
<comment type="similarity">
    <text evidence="2">In the central section; belongs to the CRISPR-associated helicase Cas3 family.</text>
</comment>
<keyword evidence="8" id="KW-0051">Antiviral defense</keyword>
<dbReference type="Pfam" id="PF21802">
    <property type="entry name" value="Cas3-like_C"/>
    <property type="match status" value="1"/>
</dbReference>
<evidence type="ECO:0000256" key="6">
    <source>
        <dbReference type="ARBA" id="ARBA00022806"/>
    </source>
</evidence>
<dbReference type="InterPro" id="IPR048823">
    <property type="entry name" value="Cas3_I-F_Cas2"/>
</dbReference>
<evidence type="ECO:0000256" key="8">
    <source>
        <dbReference type="ARBA" id="ARBA00023118"/>
    </source>
</evidence>
<dbReference type="NCBIfam" id="TIGR02562">
    <property type="entry name" value="cas3_yersinia"/>
    <property type="match status" value="1"/>
</dbReference>
<evidence type="ECO:0000256" key="3">
    <source>
        <dbReference type="ARBA" id="ARBA00022723"/>
    </source>
</evidence>
<keyword evidence="11" id="KW-1185">Reference proteome</keyword>
<dbReference type="RefSeq" id="WP_344704935.1">
    <property type="nucleotide sequence ID" value="NZ_BAAAZT010000076.1"/>
</dbReference>
<evidence type="ECO:0000256" key="5">
    <source>
        <dbReference type="ARBA" id="ARBA00022801"/>
    </source>
</evidence>